<organism evidence="2 3">
    <name type="scientific">Cinara cedri</name>
    <dbReference type="NCBI Taxonomy" id="506608"/>
    <lineage>
        <taxon>Eukaryota</taxon>
        <taxon>Metazoa</taxon>
        <taxon>Ecdysozoa</taxon>
        <taxon>Arthropoda</taxon>
        <taxon>Hexapoda</taxon>
        <taxon>Insecta</taxon>
        <taxon>Pterygota</taxon>
        <taxon>Neoptera</taxon>
        <taxon>Paraneoptera</taxon>
        <taxon>Hemiptera</taxon>
        <taxon>Sternorrhyncha</taxon>
        <taxon>Aphidomorpha</taxon>
        <taxon>Aphidoidea</taxon>
        <taxon>Aphididae</taxon>
        <taxon>Lachninae</taxon>
        <taxon>Cinara</taxon>
    </lineage>
</organism>
<keyword evidence="1" id="KW-1133">Transmembrane helix</keyword>
<protein>
    <recommendedName>
        <fullName evidence="4">NADH dehydrogenase [ubiquinone] 1 beta subcomplex subunit 8, mitochondrial</fullName>
    </recommendedName>
</protein>
<dbReference type="GO" id="GO:0005739">
    <property type="term" value="C:mitochondrion"/>
    <property type="evidence" value="ECO:0007669"/>
    <property type="project" value="InterPro"/>
</dbReference>
<evidence type="ECO:0008006" key="4">
    <source>
        <dbReference type="Google" id="ProtNLM"/>
    </source>
</evidence>
<reference evidence="2 3" key="1">
    <citation type="submission" date="2019-08" db="EMBL/GenBank/DDBJ databases">
        <authorList>
            <person name="Alioto T."/>
            <person name="Alioto T."/>
            <person name="Gomez Garrido J."/>
        </authorList>
    </citation>
    <scope>NUCLEOTIDE SEQUENCE [LARGE SCALE GENOMIC DNA]</scope>
</reference>
<accession>A0A5E4MAV4</accession>
<proteinExistence type="predicted"/>
<dbReference type="Proteomes" id="UP000325440">
    <property type="component" value="Unassembled WGS sequence"/>
</dbReference>
<dbReference type="PANTHER" id="PTHR12840:SF1">
    <property type="entry name" value="NADH DEHYDROGENASE [UBIQUINONE] 1 BETA SUBCOMPLEX SUBUNIT 8, MITOCHONDRIAL"/>
    <property type="match status" value="1"/>
</dbReference>
<dbReference type="Pfam" id="PF05821">
    <property type="entry name" value="NDUF_B8"/>
    <property type="match status" value="1"/>
</dbReference>
<sequence>MSLPRAVIGMLRSKTIYSISIRKVVSHEPWKPGPYPKTEEERVAAAKKYGLLPEEYEPYPDDGLGAGDYPKLPDIGQDSKSEYYPWDCPEHNRNFGEIMHLRSDLWGSDKGDPNYKEKARFPDWQRVSALFIAIFGLGGLMYSGDFLCKRYAKYMPKQWPQDELKHYTYSDKYF</sequence>
<name>A0A5E4MAV4_9HEMI</name>
<evidence type="ECO:0000256" key="1">
    <source>
        <dbReference type="SAM" id="Phobius"/>
    </source>
</evidence>
<dbReference type="AlphaFoldDB" id="A0A5E4MAV4"/>
<keyword evidence="1" id="KW-0472">Membrane</keyword>
<gene>
    <name evidence="2" type="ORF">CINCED_3A021808</name>
</gene>
<dbReference type="OrthoDB" id="2014058at2759"/>
<evidence type="ECO:0000313" key="2">
    <source>
        <dbReference type="EMBL" id="VVC27025.1"/>
    </source>
</evidence>
<evidence type="ECO:0000313" key="3">
    <source>
        <dbReference type="Proteomes" id="UP000325440"/>
    </source>
</evidence>
<keyword evidence="3" id="KW-1185">Reference proteome</keyword>
<dbReference type="EMBL" id="CABPRJ010000057">
    <property type="protein sequence ID" value="VVC27025.1"/>
    <property type="molecule type" value="Genomic_DNA"/>
</dbReference>
<dbReference type="PANTHER" id="PTHR12840">
    <property type="entry name" value="NADH-UBIQUINONE OXIDOREDUCTASE ASHI SUBUNIT"/>
    <property type="match status" value="1"/>
</dbReference>
<dbReference type="InterPro" id="IPR008699">
    <property type="entry name" value="NDUFB8"/>
</dbReference>
<feature type="transmembrane region" description="Helical" evidence="1">
    <location>
        <begin position="127"/>
        <end position="148"/>
    </location>
</feature>
<keyword evidence="1" id="KW-0812">Transmembrane</keyword>